<dbReference type="Proteomes" id="UP000095286">
    <property type="component" value="Unplaced"/>
</dbReference>
<name>A0AC35TZ56_9BILA</name>
<organism evidence="1 2">
    <name type="scientific">Rhabditophanes sp. KR3021</name>
    <dbReference type="NCBI Taxonomy" id="114890"/>
    <lineage>
        <taxon>Eukaryota</taxon>
        <taxon>Metazoa</taxon>
        <taxon>Ecdysozoa</taxon>
        <taxon>Nematoda</taxon>
        <taxon>Chromadorea</taxon>
        <taxon>Rhabditida</taxon>
        <taxon>Tylenchina</taxon>
        <taxon>Panagrolaimomorpha</taxon>
        <taxon>Strongyloidoidea</taxon>
        <taxon>Alloionematidae</taxon>
        <taxon>Rhabditophanes</taxon>
    </lineage>
</organism>
<dbReference type="WBParaSite" id="RSKR_0000616100.1">
    <property type="protein sequence ID" value="RSKR_0000616100.1"/>
    <property type="gene ID" value="RSKR_0000616100"/>
</dbReference>
<reference evidence="2" key="1">
    <citation type="submission" date="2016-11" db="UniProtKB">
        <authorList>
            <consortium name="WormBaseParasite"/>
        </authorList>
    </citation>
    <scope>IDENTIFICATION</scope>
    <source>
        <strain evidence="2">KR3021</strain>
    </source>
</reference>
<proteinExistence type="predicted"/>
<sequence length="230" mass="27278">MIARSSFSAQKLRAFFDLSFPLFHADHTFSQKDADKELVKLKRVSDDDKYFVSFKGKRYVYGIGSETRDSLYHLHNGESIVMMTTCKHNTDWKKFEDSRCEIDNEMYDKWDYNDLLRNSTFCLAPRGRRLASFRFIEALKAGCIPVILSDDWVLPFSEIIDWKKAVVFVPEKMSVLLVDQLGQYTYEQVKAMKEYGQEYYWKHLSNYKNIIETSIEVIFRRVKNQIRNNH</sequence>
<evidence type="ECO:0000313" key="1">
    <source>
        <dbReference type="Proteomes" id="UP000095286"/>
    </source>
</evidence>
<protein>
    <submittedName>
        <fullName evidence="2">Exostosin domain-containing protein</fullName>
    </submittedName>
</protein>
<accession>A0AC35TZ56</accession>
<evidence type="ECO:0000313" key="2">
    <source>
        <dbReference type="WBParaSite" id="RSKR_0000616100.1"/>
    </source>
</evidence>